<dbReference type="KEGG" id="pmaw:MACH26_27020"/>
<feature type="transmembrane region" description="Helical" evidence="1">
    <location>
        <begin position="91"/>
        <end position="115"/>
    </location>
</feature>
<evidence type="ECO:0000313" key="3">
    <source>
        <dbReference type="Proteomes" id="UP001333710"/>
    </source>
</evidence>
<accession>A0AA48HLV2</accession>
<sequence>MDSNSTTTETPESTTNKLALLRNTEVYIPLIAAVIATYVHFWGYAYLKGKLQMVGLGDIEIELSILESVYQASLSFKDIVNGMINASLSGLIYTMTILFSALILVILMYSIYHYFSGLNLEENNKAPNNVDLPHGFLGSLKNRNDSEFRSVCGHGDHYGVFSGFRRG</sequence>
<dbReference type="AlphaFoldDB" id="A0AA48HLV2"/>
<name>A0AA48HLV2_9ALTE</name>
<evidence type="ECO:0000313" key="2">
    <source>
        <dbReference type="EMBL" id="BDX07181.1"/>
    </source>
</evidence>
<reference evidence="2" key="1">
    <citation type="submission" date="2023-01" db="EMBL/GenBank/DDBJ databases">
        <title>Complete genome sequence of Planctobacterium marinum strain Dej080120_11.</title>
        <authorList>
            <person name="Ueki S."/>
            <person name="Maruyama F."/>
        </authorList>
    </citation>
    <scope>NUCLEOTIDE SEQUENCE</scope>
    <source>
        <strain evidence="2">Dej080120_11</strain>
    </source>
</reference>
<protein>
    <submittedName>
        <fullName evidence="2">Uncharacterized protein</fullName>
    </submittedName>
</protein>
<organism evidence="2 3">
    <name type="scientific">Planctobacterium marinum</name>
    <dbReference type="NCBI Taxonomy" id="1631968"/>
    <lineage>
        <taxon>Bacteria</taxon>
        <taxon>Pseudomonadati</taxon>
        <taxon>Pseudomonadota</taxon>
        <taxon>Gammaproteobacteria</taxon>
        <taxon>Alteromonadales</taxon>
        <taxon>Alteromonadaceae</taxon>
        <taxon>Planctobacterium</taxon>
    </lineage>
</organism>
<dbReference type="EMBL" id="AP027272">
    <property type="protein sequence ID" value="BDX07181.1"/>
    <property type="molecule type" value="Genomic_DNA"/>
</dbReference>
<keyword evidence="1" id="KW-1133">Transmembrane helix</keyword>
<gene>
    <name evidence="2" type="ORF">MACH26_27020</name>
</gene>
<keyword evidence="3" id="KW-1185">Reference proteome</keyword>
<feature type="transmembrane region" description="Helical" evidence="1">
    <location>
        <begin position="26"/>
        <end position="47"/>
    </location>
</feature>
<keyword evidence="1" id="KW-0472">Membrane</keyword>
<evidence type="ECO:0000256" key="1">
    <source>
        <dbReference type="SAM" id="Phobius"/>
    </source>
</evidence>
<dbReference type="RefSeq" id="WP_338293165.1">
    <property type="nucleotide sequence ID" value="NZ_AP027272.1"/>
</dbReference>
<proteinExistence type="predicted"/>
<dbReference type="Proteomes" id="UP001333710">
    <property type="component" value="Chromosome"/>
</dbReference>
<keyword evidence="1" id="KW-0812">Transmembrane</keyword>